<keyword evidence="1" id="KW-0472">Membrane</keyword>
<dbReference type="Pfam" id="PF25209">
    <property type="entry name" value="Phage_capsid_4"/>
    <property type="match status" value="1"/>
</dbReference>
<name>A0A8S5PDW6_9CAUD</name>
<sequence length="366" mass="40355">MKRFKKVLSFCIMLLLAALSFAVKVAINGAIGAGIAYMLGGEPLAGAVVANLVALFLLPFLPKAVARAGVLTELWTGEMIKAFRTPPAAVGWYDRVRSYDQYVNNDVIHFTELGGDPTVLVNNKTYPLNITKLDDADKPVSLDRFDTEATPVTDDELHAVSYDKMGSVLERHREALKETTWQKAIHAYAPDGHKAGKTPVLATTGETVDGRKKFTVADLVNLKRECDKMKMPQDGRVLVLCPDHSNDLLETSKNYAEHYNINDTEGKITRLYGFDIYEYNGCPYFNQTTLNKIAFGKAAGATDAQASVAFHVGSMMKANGSVQFYHQDAVTDPLYHRNLVNFRKWNLALPLKDNCTRAAVVSAKAS</sequence>
<evidence type="ECO:0000256" key="1">
    <source>
        <dbReference type="SAM" id="Phobius"/>
    </source>
</evidence>
<reference evidence="2" key="1">
    <citation type="journal article" date="2021" name="Proc. Natl. Acad. Sci. U.S.A.">
        <title>A Catalog of Tens of Thousands of Viruses from Human Metagenomes Reveals Hidden Associations with Chronic Diseases.</title>
        <authorList>
            <person name="Tisza M.J."/>
            <person name="Buck C.B."/>
        </authorList>
    </citation>
    <scope>NUCLEOTIDE SEQUENCE</scope>
    <source>
        <strain evidence="2">CtFYw8</strain>
    </source>
</reference>
<protein>
    <submittedName>
        <fullName evidence="2">Major capsid protein</fullName>
    </submittedName>
</protein>
<feature type="transmembrane region" description="Helical" evidence="1">
    <location>
        <begin position="32"/>
        <end position="58"/>
    </location>
</feature>
<keyword evidence="1" id="KW-0812">Transmembrane</keyword>
<proteinExistence type="predicted"/>
<organism evidence="2">
    <name type="scientific">Myoviridae sp. ctFYw8</name>
    <dbReference type="NCBI Taxonomy" id="2825069"/>
    <lineage>
        <taxon>Viruses</taxon>
        <taxon>Duplodnaviria</taxon>
        <taxon>Heunggongvirae</taxon>
        <taxon>Uroviricota</taxon>
        <taxon>Caudoviricetes</taxon>
    </lineage>
</organism>
<accession>A0A8S5PDW6</accession>
<evidence type="ECO:0000313" key="2">
    <source>
        <dbReference type="EMBL" id="DAE04643.1"/>
    </source>
</evidence>
<keyword evidence="1" id="KW-1133">Transmembrane helix</keyword>
<dbReference type="EMBL" id="BK015392">
    <property type="protein sequence ID" value="DAE04643.1"/>
    <property type="molecule type" value="Genomic_DNA"/>
</dbReference>